<keyword evidence="2" id="KW-0808">Transferase</keyword>
<dbReference type="PANTHER" id="PTHR11895:SF176">
    <property type="entry name" value="AMIDASE AMID-RELATED"/>
    <property type="match status" value="1"/>
</dbReference>
<dbReference type="Pfam" id="PF01425">
    <property type="entry name" value="Amidase"/>
    <property type="match status" value="1"/>
</dbReference>
<protein>
    <submittedName>
        <fullName evidence="2">Aspartyl-tRNA(Asn)/glutamyl-tRNA(Gln) amidotransferase subunit A</fullName>
    </submittedName>
</protein>
<accession>A0A420WNH5</accession>
<evidence type="ECO:0000259" key="1">
    <source>
        <dbReference type="Pfam" id="PF01425"/>
    </source>
</evidence>
<organism evidence="2 3">
    <name type="scientific">Oceanibaculum indicum</name>
    <dbReference type="NCBI Taxonomy" id="526216"/>
    <lineage>
        <taxon>Bacteria</taxon>
        <taxon>Pseudomonadati</taxon>
        <taxon>Pseudomonadota</taxon>
        <taxon>Alphaproteobacteria</taxon>
        <taxon>Rhodospirillales</taxon>
        <taxon>Oceanibaculaceae</taxon>
        <taxon>Oceanibaculum</taxon>
    </lineage>
</organism>
<dbReference type="OrthoDB" id="9811471at2"/>
<evidence type="ECO:0000313" key="3">
    <source>
        <dbReference type="Proteomes" id="UP000277424"/>
    </source>
</evidence>
<dbReference type="Gene3D" id="3.90.1300.10">
    <property type="entry name" value="Amidase signature (AS) domain"/>
    <property type="match status" value="1"/>
</dbReference>
<dbReference type="InterPro" id="IPR000120">
    <property type="entry name" value="Amidase"/>
</dbReference>
<dbReference type="SUPFAM" id="SSF75304">
    <property type="entry name" value="Amidase signature (AS) enzymes"/>
    <property type="match status" value="1"/>
</dbReference>
<dbReference type="AlphaFoldDB" id="A0A420WNH5"/>
<feature type="domain" description="Amidase" evidence="1">
    <location>
        <begin position="28"/>
        <end position="446"/>
    </location>
</feature>
<dbReference type="PANTHER" id="PTHR11895">
    <property type="entry name" value="TRANSAMIDASE"/>
    <property type="match status" value="1"/>
</dbReference>
<dbReference type="InterPro" id="IPR023631">
    <property type="entry name" value="Amidase_dom"/>
</dbReference>
<reference evidence="2 3" key="1">
    <citation type="submission" date="2018-10" db="EMBL/GenBank/DDBJ databases">
        <title>Comparative analysis of microorganisms from saline springs in Andes Mountain Range, Colombia.</title>
        <authorList>
            <person name="Rubin E."/>
        </authorList>
    </citation>
    <scope>NUCLEOTIDE SEQUENCE [LARGE SCALE GENOMIC DNA]</scope>
    <source>
        <strain evidence="2 3">USBA 36</strain>
    </source>
</reference>
<sequence>MTQPTDLAHADLSTLSRALSDGAVTARDLTELYLDRIARHNTALNALIHVDADAARAEADAADALRRAGAVAGPLHGIPIAVKDLCDVAGQPGTGGSLALKDRRPKETATVVKRLRAAGMVLIGRAHMVEFACGGWGTNQYLGTPRNPWDREVHRVPGGSSSGSGVTVAAALAPAAIGSDTSGSIRIPAALCGLTGLKPTHGRVSNANTMPLAHNQDSLGPMVRTARDAAMIHAAIAGPDPLDPATLGLPPATDVLEGIGLGIAGMRFGVLPDAHLDGVADGVLAAYRTALKALEGQGASIHEIAPPERCEDVQPRSFLTIMSEGYSNLRHLLEDESLPIGQHTKQRILTGKPLLAADYIALLQDRIDSSRRWQASIEGMDALLTPTLPISAIPVEAVDEASLILGRFTRMVSYFGWCALALPAGLDAAGLPVSLQIVCRPHDDALALRIGHAFQAVTDWHRQTAPGWE</sequence>
<gene>
    <name evidence="2" type="ORF">BCL74_0356</name>
</gene>
<comment type="caution">
    <text evidence="2">The sequence shown here is derived from an EMBL/GenBank/DDBJ whole genome shotgun (WGS) entry which is preliminary data.</text>
</comment>
<proteinExistence type="predicted"/>
<name>A0A420WNH5_9PROT</name>
<dbReference type="RefSeq" id="WP_121217090.1">
    <property type="nucleotide sequence ID" value="NZ_RBIG01000001.1"/>
</dbReference>
<evidence type="ECO:0000313" key="2">
    <source>
        <dbReference type="EMBL" id="RKQ72588.1"/>
    </source>
</evidence>
<dbReference type="Proteomes" id="UP000277424">
    <property type="component" value="Unassembled WGS sequence"/>
</dbReference>
<dbReference type="GO" id="GO:0016740">
    <property type="term" value="F:transferase activity"/>
    <property type="evidence" value="ECO:0007669"/>
    <property type="project" value="UniProtKB-KW"/>
</dbReference>
<dbReference type="InterPro" id="IPR036928">
    <property type="entry name" value="AS_sf"/>
</dbReference>
<dbReference type="EMBL" id="RBIG01000001">
    <property type="protein sequence ID" value="RKQ72588.1"/>
    <property type="molecule type" value="Genomic_DNA"/>
</dbReference>